<dbReference type="AlphaFoldDB" id="A0AA38M6G8"/>
<protein>
    <recommendedName>
        <fullName evidence="8">Tetraspanin</fullName>
    </recommendedName>
</protein>
<name>A0AA38M6G8_9CUCU</name>
<keyword evidence="4 5" id="KW-0472">Membrane</keyword>
<evidence type="ECO:0000256" key="2">
    <source>
        <dbReference type="ARBA" id="ARBA00022692"/>
    </source>
</evidence>
<dbReference type="SUPFAM" id="SSF48652">
    <property type="entry name" value="Tetraspanin"/>
    <property type="match status" value="1"/>
</dbReference>
<sequence length="203" mass="22289">MSKAYIITIFLLACSIAFIILASTILKEESQEIPEFTSASLGIVAIVTGVLMLISFICGYHVFVGILIILQISALAATIQNNAYIYTSVKTVFDDYVHDPQNEKYKKIVDSAQQAFECCGVEGPQDWISSGFKEYPASCYELGSTDQAIYCRGCVSSIREIMMPKFVALGVTAVISAILEGLDVIYFYILKKGDSSESRRLLG</sequence>
<dbReference type="CDD" id="cd03127">
    <property type="entry name" value="tetraspanin_LEL"/>
    <property type="match status" value="1"/>
</dbReference>
<feature type="transmembrane region" description="Helical" evidence="5">
    <location>
        <begin position="6"/>
        <end position="26"/>
    </location>
</feature>
<evidence type="ECO:0000256" key="4">
    <source>
        <dbReference type="ARBA" id="ARBA00023136"/>
    </source>
</evidence>
<keyword evidence="3 5" id="KW-1133">Transmembrane helix</keyword>
<dbReference type="Gene3D" id="1.10.1450.10">
    <property type="entry name" value="Tetraspanin"/>
    <property type="match status" value="1"/>
</dbReference>
<feature type="transmembrane region" description="Helical" evidence="5">
    <location>
        <begin position="62"/>
        <end position="79"/>
    </location>
</feature>
<dbReference type="PANTHER" id="PTHR19282">
    <property type="entry name" value="TETRASPANIN"/>
    <property type="match status" value="1"/>
</dbReference>
<comment type="caution">
    <text evidence="6">The sequence shown here is derived from an EMBL/GenBank/DDBJ whole genome shotgun (WGS) entry which is preliminary data.</text>
</comment>
<dbReference type="Proteomes" id="UP001168821">
    <property type="component" value="Unassembled WGS sequence"/>
</dbReference>
<dbReference type="PANTHER" id="PTHR19282:SF544">
    <property type="entry name" value="TETRASPANIN"/>
    <property type="match status" value="1"/>
</dbReference>
<evidence type="ECO:0000256" key="1">
    <source>
        <dbReference type="ARBA" id="ARBA00004141"/>
    </source>
</evidence>
<dbReference type="GO" id="GO:0005886">
    <property type="term" value="C:plasma membrane"/>
    <property type="evidence" value="ECO:0007669"/>
    <property type="project" value="TreeGrafter"/>
</dbReference>
<dbReference type="Pfam" id="PF00335">
    <property type="entry name" value="Tetraspanin"/>
    <property type="match status" value="1"/>
</dbReference>
<reference evidence="6" key="1">
    <citation type="journal article" date="2023" name="G3 (Bethesda)">
        <title>Whole genome assemblies of Zophobas morio and Tenebrio molitor.</title>
        <authorList>
            <person name="Kaur S."/>
            <person name="Stinson S.A."/>
            <person name="diCenzo G.C."/>
        </authorList>
    </citation>
    <scope>NUCLEOTIDE SEQUENCE</scope>
    <source>
        <strain evidence="6">QUZm001</strain>
    </source>
</reference>
<comment type="subcellular location">
    <subcellularLocation>
        <location evidence="1">Membrane</location>
        <topology evidence="1">Multi-pass membrane protein</topology>
    </subcellularLocation>
</comment>
<keyword evidence="2 5" id="KW-0812">Transmembrane</keyword>
<proteinExistence type="predicted"/>
<feature type="transmembrane region" description="Helical" evidence="5">
    <location>
        <begin position="38"/>
        <end position="56"/>
    </location>
</feature>
<evidence type="ECO:0000313" key="6">
    <source>
        <dbReference type="EMBL" id="KAJ3644377.1"/>
    </source>
</evidence>
<evidence type="ECO:0000313" key="7">
    <source>
        <dbReference type="Proteomes" id="UP001168821"/>
    </source>
</evidence>
<feature type="transmembrane region" description="Helical" evidence="5">
    <location>
        <begin position="166"/>
        <end position="189"/>
    </location>
</feature>
<evidence type="ECO:0000256" key="5">
    <source>
        <dbReference type="SAM" id="Phobius"/>
    </source>
</evidence>
<gene>
    <name evidence="6" type="ORF">Zmor_027042</name>
</gene>
<dbReference type="EMBL" id="JALNTZ010000008">
    <property type="protein sequence ID" value="KAJ3644377.1"/>
    <property type="molecule type" value="Genomic_DNA"/>
</dbReference>
<evidence type="ECO:0000256" key="3">
    <source>
        <dbReference type="ARBA" id="ARBA00022989"/>
    </source>
</evidence>
<evidence type="ECO:0008006" key="8">
    <source>
        <dbReference type="Google" id="ProtNLM"/>
    </source>
</evidence>
<keyword evidence="7" id="KW-1185">Reference proteome</keyword>
<dbReference type="InterPro" id="IPR018499">
    <property type="entry name" value="Tetraspanin/Peripherin"/>
</dbReference>
<dbReference type="InterPro" id="IPR008952">
    <property type="entry name" value="Tetraspanin_EC2_sf"/>
</dbReference>
<accession>A0AA38M6G8</accession>
<organism evidence="6 7">
    <name type="scientific">Zophobas morio</name>
    <dbReference type="NCBI Taxonomy" id="2755281"/>
    <lineage>
        <taxon>Eukaryota</taxon>
        <taxon>Metazoa</taxon>
        <taxon>Ecdysozoa</taxon>
        <taxon>Arthropoda</taxon>
        <taxon>Hexapoda</taxon>
        <taxon>Insecta</taxon>
        <taxon>Pterygota</taxon>
        <taxon>Neoptera</taxon>
        <taxon>Endopterygota</taxon>
        <taxon>Coleoptera</taxon>
        <taxon>Polyphaga</taxon>
        <taxon>Cucujiformia</taxon>
        <taxon>Tenebrionidae</taxon>
        <taxon>Zophobas</taxon>
    </lineage>
</organism>